<dbReference type="InterPro" id="IPR056681">
    <property type="entry name" value="DUF7779"/>
</dbReference>
<protein>
    <submittedName>
        <fullName evidence="4">Uncharacterized protein</fullName>
    </submittedName>
</protein>
<dbReference type="InterPro" id="IPR027417">
    <property type="entry name" value="P-loop_NTPase"/>
</dbReference>
<dbReference type="Gene3D" id="3.40.50.300">
    <property type="entry name" value="P-loop containing nucleotide triphosphate hydrolases"/>
    <property type="match status" value="1"/>
</dbReference>
<dbReference type="Proteomes" id="UP000800035">
    <property type="component" value="Unassembled WGS sequence"/>
</dbReference>
<dbReference type="SUPFAM" id="SSF48452">
    <property type="entry name" value="TPR-like"/>
    <property type="match status" value="1"/>
</dbReference>
<dbReference type="EMBL" id="ML976977">
    <property type="protein sequence ID" value="KAF1963705.1"/>
    <property type="molecule type" value="Genomic_DNA"/>
</dbReference>
<evidence type="ECO:0000259" key="2">
    <source>
        <dbReference type="Pfam" id="PF24809"/>
    </source>
</evidence>
<dbReference type="SMART" id="SM00028">
    <property type="entry name" value="TPR"/>
    <property type="match status" value="4"/>
</dbReference>
<dbReference type="Pfam" id="PF13424">
    <property type="entry name" value="TPR_12"/>
    <property type="match status" value="1"/>
</dbReference>
<evidence type="ECO:0000259" key="1">
    <source>
        <dbReference type="Pfam" id="PF00931"/>
    </source>
</evidence>
<dbReference type="Pfam" id="PF00931">
    <property type="entry name" value="NB-ARC"/>
    <property type="match status" value="1"/>
</dbReference>
<organism evidence="4 5">
    <name type="scientific">Byssothecium circinans</name>
    <dbReference type="NCBI Taxonomy" id="147558"/>
    <lineage>
        <taxon>Eukaryota</taxon>
        <taxon>Fungi</taxon>
        <taxon>Dikarya</taxon>
        <taxon>Ascomycota</taxon>
        <taxon>Pezizomycotina</taxon>
        <taxon>Dothideomycetes</taxon>
        <taxon>Pleosporomycetidae</taxon>
        <taxon>Pleosporales</taxon>
        <taxon>Massarineae</taxon>
        <taxon>Massarinaceae</taxon>
        <taxon>Byssothecium</taxon>
    </lineage>
</organism>
<feature type="domain" description="DUF7708" evidence="2">
    <location>
        <begin position="106"/>
        <end position="248"/>
    </location>
</feature>
<dbReference type="Pfam" id="PF25000">
    <property type="entry name" value="DUF7779"/>
    <property type="match status" value="1"/>
</dbReference>
<dbReference type="InterPro" id="IPR056125">
    <property type="entry name" value="DUF7708"/>
</dbReference>
<evidence type="ECO:0000259" key="3">
    <source>
        <dbReference type="Pfam" id="PF25000"/>
    </source>
</evidence>
<dbReference type="AlphaFoldDB" id="A0A6A5UFM0"/>
<dbReference type="GO" id="GO:0043531">
    <property type="term" value="F:ADP binding"/>
    <property type="evidence" value="ECO:0007669"/>
    <property type="project" value="InterPro"/>
</dbReference>
<dbReference type="PANTHER" id="PTHR35205">
    <property type="entry name" value="NB-ARC AND TPR DOMAIN PROTEIN"/>
    <property type="match status" value="1"/>
</dbReference>
<dbReference type="PANTHER" id="PTHR35205:SF1">
    <property type="entry name" value="ZU5 DOMAIN-CONTAINING PROTEIN"/>
    <property type="match status" value="1"/>
</dbReference>
<sequence length="991" mass="111118">MSSLPAPFDSADSTALSLTTTTTWNDAGSTSLGALSHTTRDTEDELWCATVQRVSDKLAPKDAAWLMDKNNRTPLTSTKLVEVIQSQEGKYSQHPVQTLFARIEPIVSHIRSFAQVITVFTQTDPTGTAGLIWGSLYMVLRLACRNQQALEMIIYVLSDISMQLGLFAKWQRMFPQKSFSEVGEAIKIAYEQMVGFCIHATRYLRRNPFSNFVRVLVQPALEQELAKYDKNIRRCMVRVRNEVDTAHMQFVQGQLAAISSLIDASPTPRYLELPAIRIIPHSRNHRFFGRHKILEGMRRLLLPFSGNKQQRFALSGPGGSGKTQIALEYTYKQLEDYKAVIWILADSPEKISQGFAEAAELLGIPKGSQSSSQVKAFVLSRLCSTEENFLLCFDNVDDLDLIKDCFPRTNNGCIILTTRDNVSAEDICTNGTMVPEFSRAEGRDFLRSLLPAGVCATFESEHILEDISDVFHGYPLALAQIAGFIKSGGCSLEDFLAKFRDTITSGTIAAFPVADYKASTVWTMSFNTLSARSRQILEILVYLDPDSVPFQILREGCIPTVEIQLDTDLGFMSDPLQLMEAIRGLGAQSLVRTNPDLQTISIHRFFQDQAFHHLSKTPTRRRKAFEEALFLLANKQPIFPSVTKHWSPDLFRASEQCLPHIMKLASRFIEFPDIFKGLENGLGKVVSECAVYQFQLFHHHAATQTFALARKIVLLGDSPDPLILSDGYRMEGRMFNESGQAIQGVESGKQARHYADLAITEGLIKEEDQRLPRILTGLGNSLSQLERFDEALAAQLEAKNLIGDASVEESDAITIMQLNLGFLMYRSGDLDGAEAILRATLEASPRTAPAMYALGNTLLAKGEIEEALAIHVRGLEIYIDMFGDQHALVSRTAYKIGEILLLHKGDTKTARTYIQKAIGIYLKQESPYYTVKAHARAERMLGKAFEREGRDDVAKMHYEQAWLLRERIDGVRGSANDGDEVYRKWMFYWDQ</sequence>
<keyword evidence="5" id="KW-1185">Reference proteome</keyword>
<dbReference type="Gene3D" id="1.25.40.10">
    <property type="entry name" value="Tetratricopeptide repeat domain"/>
    <property type="match status" value="1"/>
</dbReference>
<dbReference type="Pfam" id="PF24809">
    <property type="entry name" value="DUF7708"/>
    <property type="match status" value="1"/>
</dbReference>
<feature type="domain" description="NB-ARC" evidence="1">
    <location>
        <begin position="308"/>
        <end position="424"/>
    </location>
</feature>
<proteinExistence type="predicted"/>
<gene>
    <name evidence="4" type="ORF">CC80DRAFT_588059</name>
</gene>
<accession>A0A6A5UFM0</accession>
<dbReference type="InterPro" id="IPR019734">
    <property type="entry name" value="TPR_rpt"/>
</dbReference>
<feature type="domain" description="DUF7779" evidence="3">
    <location>
        <begin position="525"/>
        <end position="616"/>
    </location>
</feature>
<evidence type="ECO:0000313" key="4">
    <source>
        <dbReference type="EMBL" id="KAF1963705.1"/>
    </source>
</evidence>
<evidence type="ECO:0000313" key="5">
    <source>
        <dbReference type="Proteomes" id="UP000800035"/>
    </source>
</evidence>
<dbReference type="InterPro" id="IPR002182">
    <property type="entry name" value="NB-ARC"/>
</dbReference>
<dbReference type="SUPFAM" id="SSF52540">
    <property type="entry name" value="P-loop containing nucleoside triphosphate hydrolases"/>
    <property type="match status" value="1"/>
</dbReference>
<dbReference type="OrthoDB" id="5394701at2759"/>
<dbReference type="InterPro" id="IPR011990">
    <property type="entry name" value="TPR-like_helical_dom_sf"/>
</dbReference>
<name>A0A6A5UFM0_9PLEO</name>
<reference evidence="4" key="1">
    <citation type="journal article" date="2020" name="Stud. Mycol.">
        <title>101 Dothideomycetes genomes: a test case for predicting lifestyles and emergence of pathogens.</title>
        <authorList>
            <person name="Haridas S."/>
            <person name="Albert R."/>
            <person name="Binder M."/>
            <person name="Bloem J."/>
            <person name="Labutti K."/>
            <person name="Salamov A."/>
            <person name="Andreopoulos B."/>
            <person name="Baker S."/>
            <person name="Barry K."/>
            <person name="Bills G."/>
            <person name="Bluhm B."/>
            <person name="Cannon C."/>
            <person name="Castanera R."/>
            <person name="Culley D."/>
            <person name="Daum C."/>
            <person name="Ezra D."/>
            <person name="Gonzalez J."/>
            <person name="Henrissat B."/>
            <person name="Kuo A."/>
            <person name="Liang C."/>
            <person name="Lipzen A."/>
            <person name="Lutzoni F."/>
            <person name="Magnuson J."/>
            <person name="Mondo S."/>
            <person name="Nolan M."/>
            <person name="Ohm R."/>
            <person name="Pangilinan J."/>
            <person name="Park H.-J."/>
            <person name="Ramirez L."/>
            <person name="Alfaro M."/>
            <person name="Sun H."/>
            <person name="Tritt A."/>
            <person name="Yoshinaga Y."/>
            <person name="Zwiers L.-H."/>
            <person name="Turgeon B."/>
            <person name="Goodwin S."/>
            <person name="Spatafora J."/>
            <person name="Crous P."/>
            <person name="Grigoriev I."/>
        </authorList>
    </citation>
    <scope>NUCLEOTIDE SEQUENCE</scope>
    <source>
        <strain evidence="4">CBS 675.92</strain>
    </source>
</reference>